<dbReference type="AlphaFoldDB" id="A0A2D0ND97"/>
<feature type="transmembrane region" description="Helical" evidence="10">
    <location>
        <begin position="370"/>
        <end position="392"/>
    </location>
</feature>
<evidence type="ECO:0000256" key="8">
    <source>
        <dbReference type="ARBA" id="ARBA00022989"/>
    </source>
</evidence>
<name>A0A2D0ND97_FLAN2</name>
<keyword evidence="8 10" id="KW-1133">Transmembrane helix</keyword>
<organism evidence="11 12">
    <name type="scientific">Flavilitoribacter nigricans (strain ATCC 23147 / DSM 23189 / NBRC 102662 / NCIMB 1420 / SS-2)</name>
    <name type="common">Lewinella nigricans</name>
    <dbReference type="NCBI Taxonomy" id="1122177"/>
    <lineage>
        <taxon>Bacteria</taxon>
        <taxon>Pseudomonadati</taxon>
        <taxon>Bacteroidota</taxon>
        <taxon>Saprospiria</taxon>
        <taxon>Saprospirales</taxon>
        <taxon>Lewinellaceae</taxon>
        <taxon>Flavilitoribacter</taxon>
    </lineage>
</organism>
<keyword evidence="9 10" id="KW-0472">Membrane</keyword>
<dbReference type="GO" id="GO:0016020">
    <property type="term" value="C:membrane"/>
    <property type="evidence" value="ECO:0007669"/>
    <property type="project" value="GOC"/>
</dbReference>
<feature type="transmembrane region" description="Helical" evidence="10">
    <location>
        <begin position="125"/>
        <end position="149"/>
    </location>
</feature>
<comment type="subcellular location">
    <subcellularLocation>
        <location evidence="1">Endoplasmic reticulum membrane</location>
        <topology evidence="1">Multi-pass membrane protein</topology>
    </subcellularLocation>
</comment>
<evidence type="ECO:0000313" key="11">
    <source>
        <dbReference type="EMBL" id="PHN06455.1"/>
    </source>
</evidence>
<dbReference type="EMBL" id="PDUD01000018">
    <property type="protein sequence ID" value="PHN06455.1"/>
    <property type="molecule type" value="Genomic_DNA"/>
</dbReference>
<dbReference type="GO" id="GO:0006506">
    <property type="term" value="P:GPI anchor biosynthetic process"/>
    <property type="evidence" value="ECO:0007669"/>
    <property type="project" value="UniProtKB-UniPathway"/>
</dbReference>
<dbReference type="RefSeq" id="WP_099150439.1">
    <property type="nucleotide sequence ID" value="NZ_PDUD01000018.1"/>
</dbReference>
<dbReference type="GO" id="GO:0000009">
    <property type="term" value="F:alpha-1,6-mannosyltransferase activity"/>
    <property type="evidence" value="ECO:0007669"/>
    <property type="project" value="InterPro"/>
</dbReference>
<evidence type="ECO:0000256" key="3">
    <source>
        <dbReference type="ARBA" id="ARBA00022502"/>
    </source>
</evidence>
<feature type="transmembrane region" description="Helical" evidence="10">
    <location>
        <begin position="161"/>
        <end position="194"/>
    </location>
</feature>
<evidence type="ECO:0000256" key="4">
    <source>
        <dbReference type="ARBA" id="ARBA00022676"/>
    </source>
</evidence>
<evidence type="ECO:0000313" key="12">
    <source>
        <dbReference type="Proteomes" id="UP000223913"/>
    </source>
</evidence>
<dbReference type="UniPathway" id="UPA00196"/>
<feature type="transmembrane region" description="Helical" evidence="10">
    <location>
        <begin position="200"/>
        <end position="222"/>
    </location>
</feature>
<protein>
    <recommendedName>
        <fullName evidence="13">Glycosyltransferase RgtA/B/C/D-like domain-containing protein</fullName>
    </recommendedName>
</protein>
<dbReference type="GO" id="GO:0004376">
    <property type="term" value="F:GPI mannosyltransferase activity"/>
    <property type="evidence" value="ECO:0007669"/>
    <property type="project" value="InterPro"/>
</dbReference>
<feature type="transmembrane region" description="Helical" evidence="10">
    <location>
        <begin position="22"/>
        <end position="47"/>
    </location>
</feature>
<accession>A0A2D0ND97</accession>
<gene>
    <name evidence="11" type="ORF">CRP01_12875</name>
</gene>
<evidence type="ECO:0008006" key="13">
    <source>
        <dbReference type="Google" id="ProtNLM"/>
    </source>
</evidence>
<evidence type="ECO:0000256" key="5">
    <source>
        <dbReference type="ARBA" id="ARBA00022679"/>
    </source>
</evidence>
<keyword evidence="12" id="KW-1185">Reference proteome</keyword>
<feature type="transmembrane region" description="Helical" evidence="10">
    <location>
        <begin position="300"/>
        <end position="317"/>
    </location>
</feature>
<dbReference type="InterPro" id="IPR007315">
    <property type="entry name" value="PIG-V/Gpi18"/>
</dbReference>
<feature type="transmembrane region" description="Helical" evidence="10">
    <location>
        <begin position="346"/>
        <end position="363"/>
    </location>
</feature>
<dbReference type="GO" id="GO:0031501">
    <property type="term" value="C:mannosyltransferase complex"/>
    <property type="evidence" value="ECO:0007669"/>
    <property type="project" value="TreeGrafter"/>
</dbReference>
<dbReference type="OrthoDB" id="650539at2"/>
<proteinExistence type="predicted"/>
<keyword evidence="6 10" id="KW-0812">Transmembrane</keyword>
<keyword evidence="7" id="KW-0256">Endoplasmic reticulum</keyword>
<feature type="transmembrane region" description="Helical" evidence="10">
    <location>
        <begin position="243"/>
        <end position="260"/>
    </location>
</feature>
<comment type="pathway">
    <text evidence="2">Glycolipid biosynthesis; glycosylphosphatidylinositol-anchor biosynthesis.</text>
</comment>
<sequence length="394" mass="46199">MTERADQTTGNQIAGRELRRDVFLPFLASRLVLILFGYLAQVFPYYFNYPTDKKNLEIGWEFISWKWIDFWGRWDTAWYLNIIDYGYVFQGDPAMVKSNIAFYPLYPYVVKTLAHLLPIAPGHPAYLIIGLVIANLAALTALSLIYKLALHYIRDRKSAKYTIWLMLAFPSGFILSCFYTESMFLCLAAASLWFGSRQKWAFACLCIMFAAITRPIGLGLGAPLAYLYMEARNWDFRKIRPDVLWFLITPLLYIGFLYHIELISGDFLTTFQVQQAWDRHFSMPWKTLINPYGWNLYHTPIQQLITLIVFYGVYLAFRHLPSKALPLMVIVILLPIFFTGRLSSCIRYYLMAFPVFMAYAVWLQKDQYRWTLLIAAGLLQLVYFMGWARFYWIM</sequence>
<dbReference type="Proteomes" id="UP000223913">
    <property type="component" value="Unassembled WGS sequence"/>
</dbReference>
<evidence type="ECO:0000256" key="2">
    <source>
        <dbReference type="ARBA" id="ARBA00004687"/>
    </source>
</evidence>
<comment type="caution">
    <text evidence="11">The sequence shown here is derived from an EMBL/GenBank/DDBJ whole genome shotgun (WGS) entry which is preliminary data.</text>
</comment>
<evidence type="ECO:0000256" key="1">
    <source>
        <dbReference type="ARBA" id="ARBA00004477"/>
    </source>
</evidence>
<keyword evidence="3" id="KW-0337">GPI-anchor biosynthesis</keyword>
<evidence type="ECO:0000256" key="7">
    <source>
        <dbReference type="ARBA" id="ARBA00022824"/>
    </source>
</evidence>
<dbReference type="PANTHER" id="PTHR12468">
    <property type="entry name" value="GPI MANNOSYLTRANSFERASE 2"/>
    <property type="match status" value="1"/>
</dbReference>
<keyword evidence="4" id="KW-0328">Glycosyltransferase</keyword>
<dbReference type="PANTHER" id="PTHR12468:SF2">
    <property type="entry name" value="GPI MANNOSYLTRANSFERASE 2"/>
    <property type="match status" value="1"/>
</dbReference>
<evidence type="ECO:0000256" key="6">
    <source>
        <dbReference type="ARBA" id="ARBA00022692"/>
    </source>
</evidence>
<keyword evidence="5" id="KW-0808">Transferase</keyword>
<reference evidence="11 12" key="1">
    <citation type="submission" date="2017-10" db="EMBL/GenBank/DDBJ databases">
        <title>The draft genome sequence of Lewinella nigricans NBRC 102662.</title>
        <authorList>
            <person name="Wang K."/>
        </authorList>
    </citation>
    <scope>NUCLEOTIDE SEQUENCE [LARGE SCALE GENOMIC DNA]</scope>
    <source>
        <strain evidence="11 12">NBRC 102662</strain>
    </source>
</reference>
<evidence type="ECO:0000256" key="10">
    <source>
        <dbReference type="SAM" id="Phobius"/>
    </source>
</evidence>
<feature type="transmembrane region" description="Helical" evidence="10">
    <location>
        <begin position="324"/>
        <end position="340"/>
    </location>
</feature>
<evidence type="ECO:0000256" key="9">
    <source>
        <dbReference type="ARBA" id="ARBA00023136"/>
    </source>
</evidence>